<evidence type="ECO:0000256" key="1">
    <source>
        <dbReference type="ARBA" id="ARBA00000056"/>
    </source>
</evidence>
<dbReference type="FunFam" id="3.20.20.70:FF:000035">
    <property type="entry name" value="Putative N-acetylmannosamine-6-phosphate 2-epimerase"/>
    <property type="match status" value="1"/>
</dbReference>
<dbReference type="KEGG" id="proo:MJB10_08565"/>
<dbReference type="NCBIfam" id="NF002231">
    <property type="entry name" value="PRK01130.1"/>
    <property type="match status" value="1"/>
</dbReference>
<evidence type="ECO:0000256" key="5">
    <source>
        <dbReference type="ARBA" id="ARBA00023235"/>
    </source>
</evidence>
<reference evidence="8" key="1">
    <citation type="submission" date="2022-02" db="EMBL/GenBank/DDBJ databases">
        <title>Paenibacillus sp. MBLB1832 Whole Genome Shotgun Sequencing.</title>
        <authorList>
            <person name="Hwang C.Y."/>
            <person name="Cho E.-S."/>
            <person name="Seo M.-J."/>
        </authorList>
    </citation>
    <scope>NUCLEOTIDE SEQUENCE</scope>
    <source>
        <strain evidence="8">MBLB1832</strain>
    </source>
</reference>
<gene>
    <name evidence="7" type="primary">nanE</name>
    <name evidence="8" type="ORF">MJB10_08565</name>
</gene>
<name>A0AA96RLX2_9BACL</name>
<accession>A0AA96RLX2</accession>
<dbReference type="SUPFAM" id="SSF51366">
    <property type="entry name" value="Ribulose-phoshate binding barrel"/>
    <property type="match status" value="1"/>
</dbReference>
<evidence type="ECO:0000256" key="2">
    <source>
        <dbReference type="ARBA" id="ARBA00002147"/>
    </source>
</evidence>
<dbReference type="Proteomes" id="UP001304650">
    <property type="component" value="Chromosome"/>
</dbReference>
<dbReference type="GO" id="GO:0047465">
    <property type="term" value="F:N-acylglucosamine-6-phosphate 2-epimerase activity"/>
    <property type="evidence" value="ECO:0007669"/>
    <property type="project" value="UniProtKB-EC"/>
</dbReference>
<evidence type="ECO:0000313" key="9">
    <source>
        <dbReference type="Proteomes" id="UP001304650"/>
    </source>
</evidence>
<dbReference type="PANTHER" id="PTHR36204">
    <property type="entry name" value="N-ACETYLMANNOSAMINE-6-PHOSPHATE 2-EPIMERASE-RELATED"/>
    <property type="match status" value="1"/>
</dbReference>
<evidence type="ECO:0000313" key="8">
    <source>
        <dbReference type="EMBL" id="WNR46130.1"/>
    </source>
</evidence>
<comment type="similarity">
    <text evidence="4 7">Belongs to the NanE family.</text>
</comment>
<keyword evidence="5 7" id="KW-0413">Isomerase</keyword>
<dbReference type="EC" id="5.1.3.9" evidence="7"/>
<comment type="function">
    <text evidence="2 7">Converts N-acetylmannosamine-6-phosphate (ManNAc-6-P) to N-acetylglucosamine-6-phosphate (GlcNAc-6-P).</text>
</comment>
<dbReference type="CDD" id="cd04729">
    <property type="entry name" value="NanE"/>
    <property type="match status" value="1"/>
</dbReference>
<dbReference type="GO" id="GO:0005829">
    <property type="term" value="C:cytosol"/>
    <property type="evidence" value="ECO:0007669"/>
    <property type="project" value="TreeGrafter"/>
</dbReference>
<dbReference type="GO" id="GO:0019262">
    <property type="term" value="P:N-acetylneuraminate catabolic process"/>
    <property type="evidence" value="ECO:0007669"/>
    <property type="project" value="UniProtKB-UniRule"/>
</dbReference>
<evidence type="ECO:0000256" key="6">
    <source>
        <dbReference type="ARBA" id="ARBA00023277"/>
    </source>
</evidence>
<keyword evidence="9" id="KW-1185">Reference proteome</keyword>
<keyword evidence="6 7" id="KW-0119">Carbohydrate metabolism</keyword>
<dbReference type="GO" id="GO:0005975">
    <property type="term" value="P:carbohydrate metabolic process"/>
    <property type="evidence" value="ECO:0007669"/>
    <property type="project" value="UniProtKB-UniRule"/>
</dbReference>
<organism evidence="8 9">
    <name type="scientific">Paenibacillus roseopurpureus</name>
    <dbReference type="NCBI Taxonomy" id="2918901"/>
    <lineage>
        <taxon>Bacteria</taxon>
        <taxon>Bacillati</taxon>
        <taxon>Bacillota</taxon>
        <taxon>Bacilli</taxon>
        <taxon>Bacillales</taxon>
        <taxon>Paenibacillaceae</taxon>
        <taxon>Paenibacillus</taxon>
    </lineage>
</organism>
<evidence type="ECO:0000256" key="3">
    <source>
        <dbReference type="ARBA" id="ARBA00005081"/>
    </source>
</evidence>
<protein>
    <recommendedName>
        <fullName evidence="7">Putative N-acetylmannosamine-6-phosphate 2-epimerase</fullName>
        <ecNumber evidence="7">5.1.3.9</ecNumber>
    </recommendedName>
    <alternativeName>
        <fullName evidence="7">ManNAc-6-P epimerase</fullName>
    </alternativeName>
</protein>
<evidence type="ECO:0000256" key="4">
    <source>
        <dbReference type="ARBA" id="ARBA00007439"/>
    </source>
</evidence>
<dbReference type="RefSeq" id="WP_314803512.1">
    <property type="nucleotide sequence ID" value="NZ_CP130319.1"/>
</dbReference>
<comment type="catalytic activity">
    <reaction evidence="1 7">
        <text>an N-acyl-D-glucosamine 6-phosphate = an N-acyl-D-mannosamine 6-phosphate</text>
        <dbReference type="Rhea" id="RHEA:23932"/>
        <dbReference type="ChEBI" id="CHEBI:57599"/>
        <dbReference type="ChEBI" id="CHEBI:57666"/>
        <dbReference type="EC" id="5.1.3.9"/>
    </reaction>
</comment>
<dbReference type="InterPro" id="IPR013785">
    <property type="entry name" value="Aldolase_TIM"/>
</dbReference>
<dbReference type="AlphaFoldDB" id="A0AA96RLX2"/>
<dbReference type="Pfam" id="PF04131">
    <property type="entry name" value="NanE"/>
    <property type="match status" value="1"/>
</dbReference>
<comment type="pathway">
    <text evidence="3 7">Amino-sugar metabolism; N-acetylneuraminate degradation; D-fructose 6-phosphate from N-acetylneuraminate: step 3/5.</text>
</comment>
<proteinExistence type="inferred from homology"/>
<dbReference type="HAMAP" id="MF_01235">
    <property type="entry name" value="ManNAc6P_epimer"/>
    <property type="match status" value="1"/>
</dbReference>
<dbReference type="EMBL" id="CP130319">
    <property type="protein sequence ID" value="WNR46130.1"/>
    <property type="molecule type" value="Genomic_DNA"/>
</dbReference>
<dbReference type="InterPro" id="IPR007260">
    <property type="entry name" value="NanE"/>
</dbReference>
<dbReference type="InterPro" id="IPR011060">
    <property type="entry name" value="RibuloseP-bd_barrel"/>
</dbReference>
<sequence length="238" mass="25721">MTQDLFSHLFGGLIVSCQALEDEPLHGADTMMKMAQAAELAGAVGIRANGAADVKAIRAHTHLPVIGLIKREYADSEIYITATRREVDELIEAGATMIAIDGTCRPRPQGETLEGLVSYMKLRGVPVMADISTFEEAKYAEEIGVDCVSTTMSGYTSYSSQQEDPDIKLVKEASEALRIPVIAEGRIWHPDQAAGALKAGAFAVVVGSAITRPQLIAERYVQAIRKVEPKHGYEIPHS</sequence>
<dbReference type="GO" id="GO:0006053">
    <property type="term" value="P:N-acetylmannosamine catabolic process"/>
    <property type="evidence" value="ECO:0007669"/>
    <property type="project" value="TreeGrafter"/>
</dbReference>
<dbReference type="Gene3D" id="3.20.20.70">
    <property type="entry name" value="Aldolase class I"/>
    <property type="match status" value="1"/>
</dbReference>
<dbReference type="PANTHER" id="PTHR36204:SF1">
    <property type="entry name" value="N-ACETYLMANNOSAMINE-6-PHOSPHATE 2-EPIMERASE-RELATED"/>
    <property type="match status" value="1"/>
</dbReference>
<evidence type="ECO:0000256" key="7">
    <source>
        <dbReference type="HAMAP-Rule" id="MF_01235"/>
    </source>
</evidence>